<comment type="pathway">
    <text evidence="2">Secondary metabolite biosynthesis.</text>
</comment>
<dbReference type="InterPro" id="IPR036396">
    <property type="entry name" value="Cyt_P450_sf"/>
</dbReference>
<evidence type="ECO:0000256" key="1">
    <source>
        <dbReference type="ARBA" id="ARBA00001971"/>
    </source>
</evidence>
<keyword evidence="8" id="KW-0503">Monooxygenase</keyword>
<sequence>MLSLVALLAAVWLAWKVVRSFFARSPLDKLRGPPPASYLTGNLGQLMDRQGWDFHSGIAEEYGPVVKISGLFSKPWLYIYDPLALQHILRDNQTYDELPWYLQSNCMMLGPGILSVTGDMHRRQRKMLTPVFSARHLKELVPIFYQVTHKLVDAISSRVPADAHDVDVLGWMGRAALELIGQTGIGHSFDPLTEDVADAYADAVKNFAPEATSSEMMLLRQATPFVGSLGPACIRRWILERLPFRSLKNMIHISDTLHLRSSEIFREKKLFLEADKTDASDIMSILLRANREADADDRLTDDQLLGQMSSILFAAMDTTANAMSRILHLLAQHPTVQEKLRREVVEARACGDLDYDKLHALPYLDAVCRETLRLYAPAPQTFRGAMKDAVLPLSRPIRAADGSAVNQLVIPQGTNIVIGIMASNRDKVLWGDDAHEWKPERWLQPLPEALEQAAIPGVYSHLMTFLGGVRSCVGFAFSQLEMKVVISELLANFSFELSDKPVYWNLSGITYPSSSLESTKSELWLKVRPLPVNARS</sequence>
<keyword evidence="6" id="KW-0560">Oxidoreductase</keyword>
<dbReference type="STRING" id="1314778.A0A5C3P733"/>
<dbReference type="PRINTS" id="PR00463">
    <property type="entry name" value="EP450I"/>
</dbReference>
<organism evidence="11 12">
    <name type="scientific">Polyporus arcularius HHB13444</name>
    <dbReference type="NCBI Taxonomy" id="1314778"/>
    <lineage>
        <taxon>Eukaryota</taxon>
        <taxon>Fungi</taxon>
        <taxon>Dikarya</taxon>
        <taxon>Basidiomycota</taxon>
        <taxon>Agaricomycotina</taxon>
        <taxon>Agaricomycetes</taxon>
        <taxon>Polyporales</taxon>
        <taxon>Polyporaceae</taxon>
        <taxon>Polyporus</taxon>
    </lineage>
</organism>
<dbReference type="GO" id="GO:0005506">
    <property type="term" value="F:iron ion binding"/>
    <property type="evidence" value="ECO:0007669"/>
    <property type="project" value="InterPro"/>
</dbReference>
<dbReference type="InterPro" id="IPR001128">
    <property type="entry name" value="Cyt_P450"/>
</dbReference>
<dbReference type="Proteomes" id="UP000308197">
    <property type="component" value="Unassembled WGS sequence"/>
</dbReference>
<dbReference type="PANTHER" id="PTHR24305:SF166">
    <property type="entry name" value="CYTOCHROME P450 12A4, MITOCHONDRIAL-RELATED"/>
    <property type="match status" value="1"/>
</dbReference>
<feature type="chain" id="PRO_5022680507" evidence="10">
    <location>
        <begin position="21"/>
        <end position="536"/>
    </location>
</feature>
<comment type="similarity">
    <text evidence="3">Belongs to the cytochrome P450 family.</text>
</comment>
<accession>A0A5C3P733</accession>
<feature type="signal peptide" evidence="10">
    <location>
        <begin position="1"/>
        <end position="20"/>
    </location>
</feature>
<keyword evidence="4 9" id="KW-0349">Heme</keyword>
<dbReference type="Gene3D" id="1.10.630.10">
    <property type="entry name" value="Cytochrome P450"/>
    <property type="match status" value="1"/>
</dbReference>
<dbReference type="AlphaFoldDB" id="A0A5C3P733"/>
<dbReference type="InterPro" id="IPR002401">
    <property type="entry name" value="Cyt_P450_E_grp-I"/>
</dbReference>
<proteinExistence type="inferred from homology"/>
<evidence type="ECO:0000256" key="6">
    <source>
        <dbReference type="ARBA" id="ARBA00023002"/>
    </source>
</evidence>
<protein>
    <submittedName>
        <fullName evidence="11">Cytochrome P450</fullName>
    </submittedName>
</protein>
<dbReference type="InterPro" id="IPR050121">
    <property type="entry name" value="Cytochrome_P450_monoxygenase"/>
</dbReference>
<dbReference type="EMBL" id="ML211320">
    <property type="protein sequence ID" value="TFK84378.1"/>
    <property type="molecule type" value="Genomic_DNA"/>
</dbReference>
<dbReference type="InParanoid" id="A0A5C3P733"/>
<dbReference type="GO" id="GO:0004497">
    <property type="term" value="F:monooxygenase activity"/>
    <property type="evidence" value="ECO:0007669"/>
    <property type="project" value="UniProtKB-KW"/>
</dbReference>
<evidence type="ECO:0000256" key="10">
    <source>
        <dbReference type="SAM" id="SignalP"/>
    </source>
</evidence>
<keyword evidence="5 9" id="KW-0479">Metal-binding</keyword>
<gene>
    <name evidence="11" type="ORF">K466DRAFT_588982</name>
</gene>
<evidence type="ECO:0000256" key="7">
    <source>
        <dbReference type="ARBA" id="ARBA00023004"/>
    </source>
</evidence>
<name>A0A5C3P733_9APHY</name>
<evidence type="ECO:0000256" key="3">
    <source>
        <dbReference type="ARBA" id="ARBA00010617"/>
    </source>
</evidence>
<evidence type="ECO:0000256" key="4">
    <source>
        <dbReference type="ARBA" id="ARBA00022617"/>
    </source>
</evidence>
<dbReference type="PRINTS" id="PR00385">
    <property type="entry name" value="P450"/>
</dbReference>
<reference evidence="11 12" key="1">
    <citation type="journal article" date="2019" name="Nat. Ecol. Evol.">
        <title>Megaphylogeny resolves global patterns of mushroom evolution.</title>
        <authorList>
            <person name="Varga T."/>
            <person name="Krizsan K."/>
            <person name="Foldi C."/>
            <person name="Dima B."/>
            <person name="Sanchez-Garcia M."/>
            <person name="Sanchez-Ramirez S."/>
            <person name="Szollosi G.J."/>
            <person name="Szarkandi J.G."/>
            <person name="Papp V."/>
            <person name="Albert L."/>
            <person name="Andreopoulos W."/>
            <person name="Angelini C."/>
            <person name="Antonin V."/>
            <person name="Barry K.W."/>
            <person name="Bougher N.L."/>
            <person name="Buchanan P."/>
            <person name="Buyck B."/>
            <person name="Bense V."/>
            <person name="Catcheside P."/>
            <person name="Chovatia M."/>
            <person name="Cooper J."/>
            <person name="Damon W."/>
            <person name="Desjardin D."/>
            <person name="Finy P."/>
            <person name="Geml J."/>
            <person name="Haridas S."/>
            <person name="Hughes K."/>
            <person name="Justo A."/>
            <person name="Karasinski D."/>
            <person name="Kautmanova I."/>
            <person name="Kiss B."/>
            <person name="Kocsube S."/>
            <person name="Kotiranta H."/>
            <person name="LaButti K.M."/>
            <person name="Lechner B.E."/>
            <person name="Liimatainen K."/>
            <person name="Lipzen A."/>
            <person name="Lukacs Z."/>
            <person name="Mihaltcheva S."/>
            <person name="Morgado L.N."/>
            <person name="Niskanen T."/>
            <person name="Noordeloos M.E."/>
            <person name="Ohm R.A."/>
            <person name="Ortiz-Santana B."/>
            <person name="Ovrebo C."/>
            <person name="Racz N."/>
            <person name="Riley R."/>
            <person name="Savchenko A."/>
            <person name="Shiryaev A."/>
            <person name="Soop K."/>
            <person name="Spirin V."/>
            <person name="Szebenyi C."/>
            <person name="Tomsovsky M."/>
            <person name="Tulloss R.E."/>
            <person name="Uehling J."/>
            <person name="Grigoriev I.V."/>
            <person name="Vagvolgyi C."/>
            <person name="Papp T."/>
            <person name="Martin F.M."/>
            <person name="Miettinen O."/>
            <person name="Hibbett D.S."/>
            <person name="Nagy L.G."/>
        </authorList>
    </citation>
    <scope>NUCLEOTIDE SEQUENCE [LARGE SCALE GENOMIC DNA]</scope>
    <source>
        <strain evidence="11 12">HHB13444</strain>
    </source>
</reference>
<evidence type="ECO:0000313" key="12">
    <source>
        <dbReference type="Proteomes" id="UP000308197"/>
    </source>
</evidence>
<dbReference type="GO" id="GO:0020037">
    <property type="term" value="F:heme binding"/>
    <property type="evidence" value="ECO:0007669"/>
    <property type="project" value="InterPro"/>
</dbReference>
<dbReference type="CDD" id="cd11069">
    <property type="entry name" value="CYP_FUM15-like"/>
    <property type="match status" value="1"/>
</dbReference>
<dbReference type="Pfam" id="PF00067">
    <property type="entry name" value="p450"/>
    <property type="match status" value="1"/>
</dbReference>
<evidence type="ECO:0000256" key="8">
    <source>
        <dbReference type="ARBA" id="ARBA00023033"/>
    </source>
</evidence>
<feature type="binding site" description="axial binding residue" evidence="9">
    <location>
        <position position="472"/>
    </location>
    <ligand>
        <name>heme</name>
        <dbReference type="ChEBI" id="CHEBI:30413"/>
    </ligand>
    <ligandPart>
        <name>Fe</name>
        <dbReference type="ChEBI" id="CHEBI:18248"/>
    </ligandPart>
</feature>
<keyword evidence="10" id="KW-0732">Signal</keyword>
<comment type="cofactor">
    <cofactor evidence="1 9">
        <name>heme</name>
        <dbReference type="ChEBI" id="CHEBI:30413"/>
    </cofactor>
</comment>
<keyword evidence="7 9" id="KW-0408">Iron</keyword>
<evidence type="ECO:0000256" key="2">
    <source>
        <dbReference type="ARBA" id="ARBA00005179"/>
    </source>
</evidence>
<evidence type="ECO:0000256" key="9">
    <source>
        <dbReference type="PIRSR" id="PIRSR602401-1"/>
    </source>
</evidence>
<evidence type="ECO:0000256" key="5">
    <source>
        <dbReference type="ARBA" id="ARBA00022723"/>
    </source>
</evidence>
<evidence type="ECO:0000313" key="11">
    <source>
        <dbReference type="EMBL" id="TFK84378.1"/>
    </source>
</evidence>
<dbReference type="SUPFAM" id="SSF48264">
    <property type="entry name" value="Cytochrome P450"/>
    <property type="match status" value="1"/>
</dbReference>
<dbReference type="PANTHER" id="PTHR24305">
    <property type="entry name" value="CYTOCHROME P450"/>
    <property type="match status" value="1"/>
</dbReference>
<keyword evidence="12" id="KW-1185">Reference proteome</keyword>
<dbReference type="GO" id="GO:0016705">
    <property type="term" value="F:oxidoreductase activity, acting on paired donors, with incorporation or reduction of molecular oxygen"/>
    <property type="evidence" value="ECO:0007669"/>
    <property type="project" value="InterPro"/>
</dbReference>